<protein>
    <submittedName>
        <fullName evidence="1">Uncharacterized protein</fullName>
    </submittedName>
</protein>
<proteinExistence type="predicted"/>
<keyword evidence="2" id="KW-1185">Reference proteome</keyword>
<evidence type="ECO:0000313" key="1">
    <source>
        <dbReference type="EMBL" id="SDL26947.1"/>
    </source>
</evidence>
<reference evidence="1 2" key="1">
    <citation type="submission" date="2016-10" db="EMBL/GenBank/DDBJ databases">
        <authorList>
            <person name="de Groot N.N."/>
        </authorList>
    </citation>
    <scope>NUCLEOTIDE SEQUENCE [LARGE SCALE GENOMIC DNA]</scope>
    <source>
        <strain evidence="1 2">DSM 25294</strain>
    </source>
</reference>
<dbReference type="EMBL" id="FNEK01000075">
    <property type="protein sequence ID" value="SDL26947.1"/>
    <property type="molecule type" value="Genomic_DNA"/>
</dbReference>
<feature type="non-terminal residue" evidence="1">
    <location>
        <position position="50"/>
    </location>
</feature>
<evidence type="ECO:0000313" key="2">
    <source>
        <dbReference type="Proteomes" id="UP000199382"/>
    </source>
</evidence>
<dbReference type="AlphaFoldDB" id="A0A1G9IP78"/>
<name>A0A1G9IP78_9RHOB</name>
<dbReference type="Proteomes" id="UP000199382">
    <property type="component" value="Unassembled WGS sequence"/>
</dbReference>
<accession>A0A1G9IP78</accession>
<organism evidence="1 2">
    <name type="scientific">Aliiruegeria lutimaris</name>
    <dbReference type="NCBI Taxonomy" id="571298"/>
    <lineage>
        <taxon>Bacteria</taxon>
        <taxon>Pseudomonadati</taxon>
        <taxon>Pseudomonadota</taxon>
        <taxon>Alphaproteobacteria</taxon>
        <taxon>Rhodobacterales</taxon>
        <taxon>Roseobacteraceae</taxon>
        <taxon>Aliiruegeria</taxon>
    </lineage>
</organism>
<gene>
    <name evidence="1" type="ORF">SAMN04488026_107526</name>
</gene>
<sequence length="50" mass="5282">MLRSVVGAMAANMMLVQCGIRIAHLIGVLDWNVGDGPELGIFGTASRWGP</sequence>